<keyword evidence="4" id="KW-1185">Reference proteome</keyword>
<accession>A0A2Z3JG03</accession>
<dbReference type="AlphaFoldDB" id="A0A2Z3JG03"/>
<name>A0A2Z3JG03_9DEIO</name>
<dbReference type="Pfam" id="PF13630">
    <property type="entry name" value="SdpI"/>
    <property type="match status" value="1"/>
</dbReference>
<feature type="transmembrane region" description="Helical" evidence="1">
    <location>
        <begin position="107"/>
        <end position="126"/>
    </location>
</feature>
<keyword evidence="1" id="KW-1133">Transmembrane helix</keyword>
<dbReference type="RefSeq" id="WP_109827623.1">
    <property type="nucleotide sequence ID" value="NZ_CP029494.1"/>
</dbReference>
<evidence type="ECO:0000313" key="3">
    <source>
        <dbReference type="EMBL" id="AWN23895.1"/>
    </source>
</evidence>
<dbReference type="InterPro" id="IPR025962">
    <property type="entry name" value="SdpI/YhfL"/>
</dbReference>
<keyword evidence="1" id="KW-0812">Transmembrane</keyword>
<dbReference type="KEGG" id="dez:DKM44_12200"/>
<feature type="transmembrane region" description="Helical" evidence="1">
    <location>
        <begin position="181"/>
        <end position="201"/>
    </location>
</feature>
<feature type="transmembrane region" description="Helical" evidence="1">
    <location>
        <begin position="83"/>
        <end position="101"/>
    </location>
</feature>
<feature type="transmembrane region" description="Helical" evidence="1">
    <location>
        <begin position="50"/>
        <end position="71"/>
    </location>
</feature>
<evidence type="ECO:0000259" key="2">
    <source>
        <dbReference type="Pfam" id="PF07853"/>
    </source>
</evidence>
<dbReference type="InterPro" id="IPR012867">
    <property type="entry name" value="DUF1648"/>
</dbReference>
<dbReference type="PANTHER" id="PTHR37810:SF5">
    <property type="entry name" value="IMMUNITY PROTEIN SDPI"/>
    <property type="match status" value="1"/>
</dbReference>
<feature type="domain" description="DUF1648" evidence="2">
    <location>
        <begin position="16"/>
        <end position="62"/>
    </location>
</feature>
<dbReference type="PANTHER" id="PTHR37810">
    <property type="entry name" value="IMMUNITY PROTEIN SDPI"/>
    <property type="match status" value="1"/>
</dbReference>
<gene>
    <name evidence="3" type="ORF">DKM44_12200</name>
</gene>
<proteinExistence type="predicted"/>
<reference evidence="3 4" key="1">
    <citation type="submission" date="2018-05" db="EMBL/GenBank/DDBJ databases">
        <title>Complete Genome Sequence of Deinococcus sp. strain 17bor-2.</title>
        <authorList>
            <person name="Srinivasan S."/>
        </authorList>
    </citation>
    <scope>NUCLEOTIDE SEQUENCE [LARGE SCALE GENOMIC DNA]</scope>
    <source>
        <strain evidence="3 4">17bor-2</strain>
    </source>
</reference>
<dbReference type="Pfam" id="PF07853">
    <property type="entry name" value="DUF1648"/>
    <property type="match status" value="1"/>
</dbReference>
<dbReference type="GO" id="GO:0009636">
    <property type="term" value="P:response to toxic substance"/>
    <property type="evidence" value="ECO:0007669"/>
    <property type="project" value="TreeGrafter"/>
</dbReference>
<feature type="transmembrane region" description="Helical" evidence="1">
    <location>
        <begin position="12"/>
        <end position="30"/>
    </location>
</feature>
<keyword evidence="1" id="KW-0472">Membrane</keyword>
<dbReference type="EMBL" id="CP029494">
    <property type="protein sequence ID" value="AWN23895.1"/>
    <property type="molecule type" value="Genomic_DNA"/>
</dbReference>
<evidence type="ECO:0000313" key="4">
    <source>
        <dbReference type="Proteomes" id="UP000245368"/>
    </source>
</evidence>
<sequence length="217" mass="24227">MNPNFWRREWPTLLALAVNAGLILWSWPRLPAQVPVHWNLQGEVDRVGGRFEALALLPLILLAVSMLTLIVQRFQPRNGGVFSALRLGLALLGLCFTAQYLPGWNAARAALIGVGLLLTLLGNVMGKVQPSRWVGFRTPWTYRSKRAWHQSQRRSGVFLVVFGLLSVAAGLLTPATLLFPWIMPLGFLLGLFGGLGWLVYLSYRDYRRDPQPEPVGT</sequence>
<dbReference type="OrthoDB" id="69861at2"/>
<evidence type="ECO:0000256" key="1">
    <source>
        <dbReference type="SAM" id="Phobius"/>
    </source>
</evidence>
<dbReference type="Proteomes" id="UP000245368">
    <property type="component" value="Chromosome"/>
</dbReference>
<feature type="transmembrane region" description="Helical" evidence="1">
    <location>
        <begin position="155"/>
        <end position="175"/>
    </location>
</feature>
<organism evidence="3 4">
    <name type="scientific">Deinococcus irradiatisoli</name>
    <dbReference type="NCBI Taxonomy" id="2202254"/>
    <lineage>
        <taxon>Bacteria</taxon>
        <taxon>Thermotogati</taxon>
        <taxon>Deinococcota</taxon>
        <taxon>Deinococci</taxon>
        <taxon>Deinococcales</taxon>
        <taxon>Deinococcaceae</taxon>
        <taxon>Deinococcus</taxon>
    </lineage>
</organism>
<protein>
    <recommendedName>
        <fullName evidence="2">DUF1648 domain-containing protein</fullName>
    </recommendedName>
</protein>